<organism evidence="8 9">
    <name type="scientific">Maudiozyma saulgeensis</name>
    <dbReference type="NCBI Taxonomy" id="1789683"/>
    <lineage>
        <taxon>Eukaryota</taxon>
        <taxon>Fungi</taxon>
        <taxon>Dikarya</taxon>
        <taxon>Ascomycota</taxon>
        <taxon>Saccharomycotina</taxon>
        <taxon>Saccharomycetes</taxon>
        <taxon>Saccharomycetales</taxon>
        <taxon>Saccharomycetaceae</taxon>
        <taxon>Maudiozyma</taxon>
    </lineage>
</organism>
<dbReference type="PROSITE" id="PS50054">
    <property type="entry name" value="TYR_PHOSPHATASE_DUAL"/>
    <property type="match status" value="1"/>
</dbReference>
<evidence type="ECO:0000256" key="1">
    <source>
        <dbReference type="ARBA" id="ARBA00008601"/>
    </source>
</evidence>
<dbReference type="InterPro" id="IPR016130">
    <property type="entry name" value="Tyr_Pase_AS"/>
</dbReference>
<dbReference type="PROSITE" id="PS50056">
    <property type="entry name" value="TYR_PHOSPHATASE_2"/>
    <property type="match status" value="1"/>
</dbReference>
<dbReference type="InterPro" id="IPR000387">
    <property type="entry name" value="Tyr_Pase_dom"/>
</dbReference>
<evidence type="ECO:0000259" key="6">
    <source>
        <dbReference type="PROSITE" id="PS50054"/>
    </source>
</evidence>
<feature type="region of interest" description="Disordered" evidence="5">
    <location>
        <begin position="184"/>
        <end position="205"/>
    </location>
</feature>
<evidence type="ECO:0000259" key="7">
    <source>
        <dbReference type="PROSITE" id="PS50056"/>
    </source>
</evidence>
<reference evidence="8 9" key="1">
    <citation type="submission" date="2017-04" db="EMBL/GenBank/DDBJ databases">
        <authorList>
            <person name="Afonso C.L."/>
            <person name="Miller P.J."/>
            <person name="Scott M.A."/>
            <person name="Spackman E."/>
            <person name="Goraichik I."/>
            <person name="Dimitrov K.M."/>
            <person name="Suarez D.L."/>
            <person name="Swayne D.E."/>
        </authorList>
    </citation>
    <scope>NUCLEOTIDE SEQUENCE [LARGE SCALE GENOMIC DNA]</scope>
</reference>
<dbReference type="EMBL" id="FXLY01000002">
    <property type="protein sequence ID" value="SMN18623.1"/>
    <property type="molecule type" value="Genomic_DNA"/>
</dbReference>
<dbReference type="SMART" id="SM00195">
    <property type="entry name" value="DSPc"/>
    <property type="match status" value="1"/>
</dbReference>
<evidence type="ECO:0000256" key="4">
    <source>
        <dbReference type="ARBA" id="ARBA00022912"/>
    </source>
</evidence>
<sequence length="419" mass="47332">MLPSTTQEMKMSCNPMYNKTKQDKSNYFTIEDTHNNNIKFNNNSNESISIMNNISTYNDNNDTEFTYGNDNENNITSMKLGIQNIYKSQLDDDTILHINSKSKSSTSSIISKKTDISSIYSLPTYKSSSSKLSFNKSTSTISAINNSHTSPDLLKNNLMPDSIIPRLAKRPTLARNHSLSLSIKTHNLSNNTRSRSKTLAATTIKTPVSLTSNNNHYSMNNSTNGNGDKGLWILPGVPFNDISSEDDTNSNNGISIPSPLQEELPIYRRSVYPNGPIQVVSPNIYLYSEPTIDDIIKFDVVINVAEEIHDLKTEIPRNIKETLEYHHIKWSHDSKIAKDLKYLTKIIHEANTKGKRVLVHCQCGVSRSASLIVAYIMRYDELNLNDAYNKLKLVAKDISPNMGLIFQLMEWDEILHDQE</sequence>
<dbReference type="PANTHER" id="PTHR10159:SF519">
    <property type="entry name" value="DUAL SPECIFICITY PROTEIN PHOSPHATASE MPK3"/>
    <property type="match status" value="1"/>
</dbReference>
<feature type="domain" description="Tyrosine specific protein phosphatases" evidence="7">
    <location>
        <begin position="338"/>
        <end position="392"/>
    </location>
</feature>
<evidence type="ECO:0000256" key="2">
    <source>
        <dbReference type="ARBA" id="ARBA00013064"/>
    </source>
</evidence>
<keyword evidence="9" id="KW-1185">Reference proteome</keyword>
<dbReference type="InterPro" id="IPR000340">
    <property type="entry name" value="Dual-sp_phosphatase_cat-dom"/>
</dbReference>
<keyword evidence="3" id="KW-0378">Hydrolase</keyword>
<feature type="domain" description="Tyrosine-protein phosphatase" evidence="6">
    <location>
        <begin position="275"/>
        <end position="417"/>
    </location>
</feature>
<dbReference type="Gene3D" id="3.90.190.10">
    <property type="entry name" value="Protein tyrosine phosphatase superfamily"/>
    <property type="match status" value="1"/>
</dbReference>
<dbReference type="GO" id="GO:0005829">
    <property type="term" value="C:cytosol"/>
    <property type="evidence" value="ECO:0007669"/>
    <property type="project" value="TreeGrafter"/>
</dbReference>
<keyword evidence="8" id="KW-0808">Transferase</keyword>
<dbReference type="AlphaFoldDB" id="A0A1X7QYW0"/>
<gene>
    <name evidence="8" type="ORF">KASA_0Q11363G</name>
</gene>
<dbReference type="PANTHER" id="PTHR10159">
    <property type="entry name" value="DUAL SPECIFICITY PROTEIN PHOSPHATASE"/>
    <property type="match status" value="1"/>
</dbReference>
<dbReference type="CDD" id="cd14521">
    <property type="entry name" value="DSP_fungal_SDP1-like"/>
    <property type="match status" value="1"/>
</dbReference>
<dbReference type="PROSITE" id="PS00383">
    <property type="entry name" value="TYR_PHOSPHATASE_1"/>
    <property type="match status" value="1"/>
</dbReference>
<dbReference type="GO" id="GO:0008330">
    <property type="term" value="F:protein tyrosine/threonine phosphatase activity"/>
    <property type="evidence" value="ECO:0007669"/>
    <property type="project" value="TreeGrafter"/>
</dbReference>
<evidence type="ECO:0000256" key="3">
    <source>
        <dbReference type="ARBA" id="ARBA00022801"/>
    </source>
</evidence>
<name>A0A1X7QYW0_9SACH</name>
<comment type="similarity">
    <text evidence="1">Belongs to the protein-tyrosine phosphatase family. Non-receptor class dual specificity subfamily.</text>
</comment>
<dbReference type="GO" id="GO:0043409">
    <property type="term" value="P:negative regulation of MAPK cascade"/>
    <property type="evidence" value="ECO:0007669"/>
    <property type="project" value="TreeGrafter"/>
</dbReference>
<dbReference type="GO" id="GO:0033550">
    <property type="term" value="F:MAP kinase tyrosine phosphatase activity"/>
    <property type="evidence" value="ECO:0007669"/>
    <property type="project" value="TreeGrafter"/>
</dbReference>
<evidence type="ECO:0000256" key="5">
    <source>
        <dbReference type="SAM" id="MobiDB-lite"/>
    </source>
</evidence>
<dbReference type="EC" id="3.1.3.48" evidence="2"/>
<proteinExistence type="inferred from homology"/>
<evidence type="ECO:0000313" key="9">
    <source>
        <dbReference type="Proteomes" id="UP000196158"/>
    </source>
</evidence>
<dbReference type="SUPFAM" id="SSF52799">
    <property type="entry name" value="(Phosphotyrosine protein) phosphatases II"/>
    <property type="match status" value="1"/>
</dbReference>
<dbReference type="InterPro" id="IPR020422">
    <property type="entry name" value="TYR_PHOSPHATASE_DUAL_dom"/>
</dbReference>
<keyword evidence="4" id="KW-0904">Protein phosphatase</keyword>
<dbReference type="Proteomes" id="UP000196158">
    <property type="component" value="Unassembled WGS sequence"/>
</dbReference>
<evidence type="ECO:0000313" key="8">
    <source>
        <dbReference type="EMBL" id="SMN18623.1"/>
    </source>
</evidence>
<dbReference type="GO" id="GO:0005634">
    <property type="term" value="C:nucleus"/>
    <property type="evidence" value="ECO:0007669"/>
    <property type="project" value="TreeGrafter"/>
</dbReference>
<dbReference type="FunFam" id="3.90.190.10:FF:000094">
    <property type="entry name" value="Probable tyrosine-protein phosphatase"/>
    <property type="match status" value="1"/>
</dbReference>
<accession>A0A1X7QYW0</accession>
<dbReference type="STRING" id="1789683.A0A1X7QYW0"/>
<dbReference type="Pfam" id="PF00782">
    <property type="entry name" value="DSPc"/>
    <property type="match status" value="1"/>
</dbReference>
<protein>
    <recommendedName>
        <fullName evidence="2">protein-tyrosine-phosphatase</fullName>
        <ecNumber evidence="2">3.1.3.48</ecNumber>
    </recommendedName>
</protein>
<dbReference type="GO" id="GO:0017017">
    <property type="term" value="F:MAP kinase tyrosine/serine/threonine phosphatase activity"/>
    <property type="evidence" value="ECO:0007669"/>
    <property type="project" value="TreeGrafter"/>
</dbReference>
<dbReference type="GO" id="GO:0016301">
    <property type="term" value="F:kinase activity"/>
    <property type="evidence" value="ECO:0007669"/>
    <property type="project" value="UniProtKB-KW"/>
</dbReference>
<keyword evidence="8" id="KW-0418">Kinase</keyword>
<dbReference type="InterPro" id="IPR029021">
    <property type="entry name" value="Prot-tyrosine_phosphatase-like"/>
</dbReference>
<dbReference type="OrthoDB" id="426001at2759"/>